<gene>
    <name evidence="3" type="ORF">KDH_79970</name>
</gene>
<reference evidence="3 4" key="1">
    <citation type="submission" date="2023-02" db="EMBL/GenBank/DDBJ databases">
        <title>Dictyobacter halimunensis sp. nov., a new member of the class Ktedonobacteria from forest soil in a geothermal area.</title>
        <authorList>
            <person name="Rachmania M.K."/>
            <person name="Ningsih F."/>
            <person name="Sakai Y."/>
            <person name="Yabe S."/>
            <person name="Yokota A."/>
            <person name="Sjamsuridzal W."/>
        </authorList>
    </citation>
    <scope>NUCLEOTIDE SEQUENCE [LARGE SCALE GENOMIC DNA]</scope>
    <source>
        <strain evidence="3 4">S3.2.2.5</strain>
    </source>
</reference>
<evidence type="ECO:0000313" key="3">
    <source>
        <dbReference type="EMBL" id="GLV61181.1"/>
    </source>
</evidence>
<keyword evidence="2" id="KW-0472">Membrane</keyword>
<protein>
    <submittedName>
        <fullName evidence="3">Uncharacterized protein</fullName>
    </submittedName>
</protein>
<evidence type="ECO:0000256" key="1">
    <source>
        <dbReference type="SAM" id="Coils"/>
    </source>
</evidence>
<accession>A0ABQ6G3T1</accession>
<keyword evidence="4" id="KW-1185">Reference proteome</keyword>
<feature type="coiled-coil region" evidence="1">
    <location>
        <begin position="99"/>
        <end position="126"/>
    </location>
</feature>
<sequence length="166" mass="18660">MMLADPSDPVWLTLTMNLVPPVISGLLSGLSGILVGLAIQKRTNKDQEKRDTLAYQRDTANRNATYLYDAYRAIRQLVGGYEHAIDAIAPLSAEDGESNNVKRTANENIQSKLQDAEAEISAYALINKEQEIHTALMSFEPIIFVFLTHKFLVRLLERSQWSQLKL</sequence>
<evidence type="ECO:0000313" key="4">
    <source>
        <dbReference type="Proteomes" id="UP001344906"/>
    </source>
</evidence>
<name>A0ABQ6G3T1_9CHLR</name>
<dbReference type="Proteomes" id="UP001344906">
    <property type="component" value="Unassembled WGS sequence"/>
</dbReference>
<feature type="transmembrane region" description="Helical" evidence="2">
    <location>
        <begin position="20"/>
        <end position="39"/>
    </location>
</feature>
<dbReference type="EMBL" id="BSRI01000003">
    <property type="protein sequence ID" value="GLV61181.1"/>
    <property type="molecule type" value="Genomic_DNA"/>
</dbReference>
<comment type="caution">
    <text evidence="3">The sequence shown here is derived from an EMBL/GenBank/DDBJ whole genome shotgun (WGS) entry which is preliminary data.</text>
</comment>
<keyword evidence="2" id="KW-1133">Transmembrane helix</keyword>
<organism evidence="3 4">
    <name type="scientific">Dictyobacter halimunensis</name>
    <dbReference type="NCBI Taxonomy" id="3026934"/>
    <lineage>
        <taxon>Bacteria</taxon>
        <taxon>Bacillati</taxon>
        <taxon>Chloroflexota</taxon>
        <taxon>Ktedonobacteria</taxon>
        <taxon>Ktedonobacterales</taxon>
        <taxon>Dictyobacteraceae</taxon>
        <taxon>Dictyobacter</taxon>
    </lineage>
</organism>
<evidence type="ECO:0000256" key="2">
    <source>
        <dbReference type="SAM" id="Phobius"/>
    </source>
</evidence>
<keyword evidence="1" id="KW-0175">Coiled coil</keyword>
<keyword evidence="2" id="KW-0812">Transmembrane</keyword>
<proteinExistence type="predicted"/>